<feature type="chain" id="PRO_5042163970" description="tripeptidyl-peptidase II" evidence="16">
    <location>
        <begin position="18"/>
        <end position="569"/>
    </location>
</feature>
<dbReference type="SUPFAM" id="SSF54897">
    <property type="entry name" value="Protease propeptides/inhibitors"/>
    <property type="match status" value="1"/>
</dbReference>
<evidence type="ECO:0000256" key="8">
    <source>
        <dbReference type="ARBA" id="ARBA00022729"/>
    </source>
</evidence>
<evidence type="ECO:0000256" key="10">
    <source>
        <dbReference type="ARBA" id="ARBA00022825"/>
    </source>
</evidence>
<keyword evidence="5" id="KW-0964">Secreted</keyword>
<dbReference type="CDD" id="cd04056">
    <property type="entry name" value="Peptidases_S53"/>
    <property type="match status" value="1"/>
</dbReference>
<dbReference type="InterPro" id="IPR050819">
    <property type="entry name" value="Tripeptidyl-peptidase_I"/>
</dbReference>
<evidence type="ECO:0000256" key="5">
    <source>
        <dbReference type="ARBA" id="ARBA00022525"/>
    </source>
</evidence>
<evidence type="ECO:0000256" key="4">
    <source>
        <dbReference type="ARBA" id="ARBA00012462"/>
    </source>
</evidence>
<dbReference type="SMART" id="SM00944">
    <property type="entry name" value="Pro-kuma_activ"/>
    <property type="match status" value="1"/>
</dbReference>
<evidence type="ECO:0000256" key="12">
    <source>
        <dbReference type="ARBA" id="ARBA00023026"/>
    </source>
</evidence>
<feature type="active site" description="Charge relay system" evidence="15">
    <location>
        <position position="288"/>
    </location>
</feature>
<evidence type="ECO:0000256" key="1">
    <source>
        <dbReference type="ARBA" id="ARBA00001910"/>
    </source>
</evidence>
<name>A0AAD7DL62_MYCRO</name>
<evidence type="ECO:0000256" key="9">
    <source>
        <dbReference type="ARBA" id="ARBA00022801"/>
    </source>
</evidence>
<sequence length="569" mass="59133">MILAVTFIASLLLVAAAKPMDRRAMVVHESRGEPARGFVNSGVAPAAKDLTLRIALKPNNIAGLETALYAVSDPASALYGQHLTADEVAEFVKPTDETVSAVSDWLSENGISSAPITPAGDMLQIVVPVSKANELLATDFSIFTHVDTGATSIRTLEYSIPASLQAHIDFFHPTTSFTRPLARPKFTAVKKVSPVPDVAPVSNAVPASCATTVTPACLQAIYGIPTTAATQSSNKLGVSGFIEQFANQADLKQFLTSLRTDISSATTFTLQTLDGGVNTQTRADAGIEANLDTQYTIGIATGVPITFISVGENNADSVDGFMDIITTLIKEATGTRPNVLTTSYGFDESDLSRAVATTLCNSYMQLGALGTSILFSSGDGGVSGSQSQTCTTFIPTLPSDCPFVTSVGATGGITETAASFSSGGFSNYFAIPSYQATDVATYLTTLGTTNSGKFNRTGRAFPDVSAQGENFEIAWDDEFGTVDGTSCSSPTFAAIIALLNDKLVAAGKAPLGFLNPFLYSATGRAALNDITTGDNPGCSTNGFPATVGWDPVTGLGTPNFARLQTAVGL</sequence>
<evidence type="ECO:0000256" key="3">
    <source>
        <dbReference type="ARBA" id="ARBA00004239"/>
    </source>
</evidence>
<evidence type="ECO:0000259" key="17">
    <source>
        <dbReference type="PROSITE" id="PS51695"/>
    </source>
</evidence>
<dbReference type="InterPro" id="IPR015366">
    <property type="entry name" value="S53_propep"/>
</dbReference>
<comment type="cofactor">
    <cofactor evidence="15">
        <name>Ca(2+)</name>
        <dbReference type="ChEBI" id="CHEBI:29108"/>
    </cofactor>
    <text evidence="15">Binds 1 Ca(2+) ion per subunit.</text>
</comment>
<dbReference type="CDD" id="cd11377">
    <property type="entry name" value="Pro-peptidase_S53"/>
    <property type="match status" value="1"/>
</dbReference>
<dbReference type="GO" id="GO:0005576">
    <property type="term" value="C:extracellular region"/>
    <property type="evidence" value="ECO:0007669"/>
    <property type="project" value="UniProtKB-SubCell"/>
</dbReference>
<feature type="binding site" evidence="15">
    <location>
        <position position="529"/>
    </location>
    <ligand>
        <name>Ca(2+)</name>
        <dbReference type="ChEBI" id="CHEBI:29108"/>
    </ligand>
</feature>
<evidence type="ECO:0000256" key="16">
    <source>
        <dbReference type="SAM" id="SignalP"/>
    </source>
</evidence>
<comment type="caution">
    <text evidence="18">The sequence shown here is derived from an EMBL/GenBank/DDBJ whole genome shotgun (WGS) entry which is preliminary data.</text>
</comment>
<reference evidence="18" key="1">
    <citation type="submission" date="2023-03" db="EMBL/GenBank/DDBJ databases">
        <title>Massive genome expansion in bonnet fungi (Mycena s.s.) driven by repeated elements and novel gene families across ecological guilds.</title>
        <authorList>
            <consortium name="Lawrence Berkeley National Laboratory"/>
            <person name="Harder C.B."/>
            <person name="Miyauchi S."/>
            <person name="Viragh M."/>
            <person name="Kuo A."/>
            <person name="Thoen E."/>
            <person name="Andreopoulos B."/>
            <person name="Lu D."/>
            <person name="Skrede I."/>
            <person name="Drula E."/>
            <person name="Henrissat B."/>
            <person name="Morin E."/>
            <person name="Kohler A."/>
            <person name="Barry K."/>
            <person name="LaButti K."/>
            <person name="Morin E."/>
            <person name="Salamov A."/>
            <person name="Lipzen A."/>
            <person name="Mereny Z."/>
            <person name="Hegedus B."/>
            <person name="Baldrian P."/>
            <person name="Stursova M."/>
            <person name="Weitz H."/>
            <person name="Taylor A."/>
            <person name="Grigoriev I.V."/>
            <person name="Nagy L.G."/>
            <person name="Martin F."/>
            <person name="Kauserud H."/>
        </authorList>
    </citation>
    <scope>NUCLEOTIDE SEQUENCE</scope>
    <source>
        <strain evidence="18">CBHHK067</strain>
    </source>
</reference>
<evidence type="ECO:0000256" key="14">
    <source>
        <dbReference type="ARBA" id="ARBA00023180"/>
    </source>
</evidence>
<evidence type="ECO:0000256" key="15">
    <source>
        <dbReference type="PROSITE-ProRule" id="PRU01032"/>
    </source>
</evidence>
<evidence type="ECO:0000313" key="18">
    <source>
        <dbReference type="EMBL" id="KAJ7694344.1"/>
    </source>
</evidence>
<evidence type="ECO:0000256" key="7">
    <source>
        <dbReference type="ARBA" id="ARBA00022723"/>
    </source>
</evidence>
<evidence type="ECO:0000256" key="13">
    <source>
        <dbReference type="ARBA" id="ARBA00023145"/>
    </source>
</evidence>
<dbReference type="GO" id="GO:0046872">
    <property type="term" value="F:metal ion binding"/>
    <property type="evidence" value="ECO:0007669"/>
    <property type="project" value="UniProtKB-UniRule"/>
</dbReference>
<feature type="domain" description="Peptidase S53" evidence="17">
    <location>
        <begin position="212"/>
        <end position="569"/>
    </location>
</feature>
<dbReference type="PROSITE" id="PS51695">
    <property type="entry name" value="SEDOLISIN"/>
    <property type="match status" value="1"/>
</dbReference>
<feature type="signal peptide" evidence="16">
    <location>
        <begin position="1"/>
        <end position="17"/>
    </location>
</feature>
<keyword evidence="19" id="KW-1185">Reference proteome</keyword>
<dbReference type="EC" id="3.4.14.10" evidence="4"/>
<dbReference type="Pfam" id="PF00082">
    <property type="entry name" value="Peptidase_S8"/>
    <property type="match status" value="1"/>
</dbReference>
<gene>
    <name evidence="18" type="ORF">B0H17DRAFT_931858</name>
</gene>
<dbReference type="PANTHER" id="PTHR14218">
    <property type="entry name" value="PROTEASE S8 TRIPEPTIDYL PEPTIDASE I CLN2"/>
    <property type="match status" value="1"/>
</dbReference>
<dbReference type="GO" id="GO:0008240">
    <property type="term" value="F:tripeptidyl-peptidase activity"/>
    <property type="evidence" value="ECO:0007669"/>
    <property type="project" value="UniProtKB-EC"/>
</dbReference>
<dbReference type="PANTHER" id="PTHR14218:SF15">
    <property type="entry name" value="TRIPEPTIDYL-PEPTIDASE 1"/>
    <property type="match status" value="1"/>
</dbReference>
<dbReference type="Proteomes" id="UP001221757">
    <property type="component" value="Unassembled WGS sequence"/>
</dbReference>
<feature type="binding site" evidence="15">
    <location>
        <position position="548"/>
    </location>
    <ligand>
        <name>Ca(2+)</name>
        <dbReference type="ChEBI" id="CHEBI:29108"/>
    </ligand>
</feature>
<keyword evidence="11 15" id="KW-0106">Calcium</keyword>
<keyword evidence="14" id="KW-0325">Glycoprotein</keyword>
<keyword evidence="13" id="KW-0865">Zymogen</keyword>
<keyword evidence="8 16" id="KW-0732">Signal</keyword>
<dbReference type="InterPro" id="IPR036852">
    <property type="entry name" value="Peptidase_S8/S53_dom_sf"/>
</dbReference>
<dbReference type="Pfam" id="PF09286">
    <property type="entry name" value="Pro-kuma_activ"/>
    <property type="match status" value="1"/>
</dbReference>
<keyword evidence="6 15" id="KW-0645">Protease</keyword>
<dbReference type="GO" id="GO:0006508">
    <property type="term" value="P:proteolysis"/>
    <property type="evidence" value="ECO:0007669"/>
    <property type="project" value="UniProtKB-KW"/>
</dbReference>
<evidence type="ECO:0000256" key="6">
    <source>
        <dbReference type="ARBA" id="ARBA00022670"/>
    </source>
</evidence>
<accession>A0AAD7DL62</accession>
<evidence type="ECO:0000256" key="2">
    <source>
        <dbReference type="ARBA" id="ARBA00002451"/>
    </source>
</evidence>
<dbReference type="Gene3D" id="3.40.50.200">
    <property type="entry name" value="Peptidase S8/S53 domain"/>
    <property type="match status" value="1"/>
</dbReference>
<feature type="binding site" evidence="15">
    <location>
        <position position="530"/>
    </location>
    <ligand>
        <name>Ca(2+)</name>
        <dbReference type="ChEBI" id="CHEBI:29108"/>
    </ligand>
</feature>
<dbReference type="InterPro" id="IPR030400">
    <property type="entry name" value="Sedolisin_dom"/>
</dbReference>
<dbReference type="SUPFAM" id="SSF52743">
    <property type="entry name" value="Subtilisin-like"/>
    <property type="match status" value="1"/>
</dbReference>
<evidence type="ECO:0000256" key="11">
    <source>
        <dbReference type="ARBA" id="ARBA00022837"/>
    </source>
</evidence>
<proteinExistence type="predicted"/>
<feature type="active site" description="Charge relay system" evidence="15">
    <location>
        <position position="486"/>
    </location>
</feature>
<keyword evidence="7 15" id="KW-0479">Metal-binding</keyword>
<organism evidence="18 19">
    <name type="scientific">Mycena rosella</name>
    <name type="common">Pink bonnet</name>
    <name type="synonym">Agaricus rosellus</name>
    <dbReference type="NCBI Taxonomy" id="1033263"/>
    <lineage>
        <taxon>Eukaryota</taxon>
        <taxon>Fungi</taxon>
        <taxon>Dikarya</taxon>
        <taxon>Basidiomycota</taxon>
        <taxon>Agaricomycotina</taxon>
        <taxon>Agaricomycetes</taxon>
        <taxon>Agaricomycetidae</taxon>
        <taxon>Agaricales</taxon>
        <taxon>Marasmiineae</taxon>
        <taxon>Mycenaceae</taxon>
        <taxon>Mycena</taxon>
    </lineage>
</organism>
<comment type="function">
    <text evidence="2">Secreted tripeptidyl-peptidase which degrades proteins at acidic pHs and is involved in virulence.</text>
</comment>
<keyword evidence="9 15" id="KW-0378">Hydrolase</keyword>
<dbReference type="AlphaFoldDB" id="A0AAD7DL62"/>
<comment type="catalytic activity">
    <reaction evidence="1">
        <text>Release of an N-terminal tripeptide from a polypeptide.</text>
        <dbReference type="EC" id="3.4.14.10"/>
    </reaction>
</comment>
<feature type="binding site" evidence="15">
    <location>
        <position position="550"/>
    </location>
    <ligand>
        <name>Ca(2+)</name>
        <dbReference type="ChEBI" id="CHEBI:29108"/>
    </ligand>
</feature>
<dbReference type="EMBL" id="JARKIE010000042">
    <property type="protein sequence ID" value="KAJ7694344.1"/>
    <property type="molecule type" value="Genomic_DNA"/>
</dbReference>
<dbReference type="GO" id="GO:0004252">
    <property type="term" value="F:serine-type endopeptidase activity"/>
    <property type="evidence" value="ECO:0007669"/>
    <property type="project" value="UniProtKB-UniRule"/>
</dbReference>
<feature type="active site" description="Charge relay system" evidence="15">
    <location>
        <position position="292"/>
    </location>
</feature>
<dbReference type="FunFam" id="3.40.50.200:FF:000015">
    <property type="entry name" value="Tripeptidyl peptidase A"/>
    <property type="match status" value="1"/>
</dbReference>
<dbReference type="InterPro" id="IPR000209">
    <property type="entry name" value="Peptidase_S8/S53_dom"/>
</dbReference>
<keyword evidence="10 15" id="KW-0720">Serine protease</keyword>
<protein>
    <recommendedName>
        <fullName evidence="4">tripeptidyl-peptidase II</fullName>
        <ecNumber evidence="4">3.4.14.10</ecNumber>
    </recommendedName>
</protein>
<keyword evidence="12" id="KW-0843">Virulence</keyword>
<evidence type="ECO:0000313" key="19">
    <source>
        <dbReference type="Proteomes" id="UP001221757"/>
    </source>
</evidence>
<comment type="subcellular location">
    <subcellularLocation>
        <location evidence="3">Secreted</location>
        <location evidence="3">Extracellular space</location>
    </subcellularLocation>
</comment>